<feature type="signal peptide" evidence="2">
    <location>
        <begin position="1"/>
        <end position="18"/>
    </location>
</feature>
<dbReference type="Proteomes" id="UP000609726">
    <property type="component" value="Unassembled WGS sequence"/>
</dbReference>
<sequence>MRIIAALLMLVYSCHSDAVGFSALKGVSGSPAAAETNAGVELPVRFDFRSLGIAQVVQLIYAEAMPGSYVIDPEVLKDERAVSFRYNGGKQGLQSFIASFFDSLGLVVVRRGSVDFIGRKIVAVAVPPDEEVFVYRPRFRDGSYLVEMLGPLFKGGFTSKRAVRAGPGDSSGGRAAPAGSAAAMIDRKSDAIVFSGSPVEVARLRKLLAQVDDAPGDVLVRGVLYEVQATKRDGSAFGLAVNVLSGKLGISIGSVASGPGDMLLSFKNKTIDAVLSALASDSRFKAVSKPMLRVSSGGSGRFTVGQDVPVLGAVSYPGSGQPAVQSVSYQSSGVIYDVQPVIHGDSIDLSVMQQVSNFVSTSTGVSASPTLIKRELKSDLSLLDGEIVVMGGLTDSKDTNGSQGFSLLPDFSRSKSSDTSGLEILLILQVTKL</sequence>
<dbReference type="PANTHER" id="PTHR30332">
    <property type="entry name" value="PROBABLE GENERAL SECRETION PATHWAY PROTEIN D"/>
    <property type="match status" value="1"/>
</dbReference>
<dbReference type="Pfam" id="PF00263">
    <property type="entry name" value="Secretin"/>
    <property type="match status" value="1"/>
</dbReference>
<dbReference type="RefSeq" id="WP_166882501.1">
    <property type="nucleotide sequence ID" value="NZ_WHJH01000097.1"/>
</dbReference>
<proteinExistence type="inferred from homology"/>
<keyword evidence="5" id="KW-1185">Reference proteome</keyword>
<feature type="chain" id="PRO_5045381853" evidence="2">
    <location>
        <begin position="19"/>
        <end position="433"/>
    </location>
</feature>
<dbReference type="InterPro" id="IPR004846">
    <property type="entry name" value="T2SS/T3SS_dom"/>
</dbReference>
<accession>A0ABX0P3A1</accession>
<comment type="caution">
    <text evidence="4">The sequence shown here is derived from an EMBL/GenBank/DDBJ whole genome shotgun (WGS) entry which is preliminary data.</text>
</comment>
<organism evidence="4 5">
    <name type="scientific">Massilia mucilaginosa</name>
    <dbReference type="NCBI Taxonomy" id="2609282"/>
    <lineage>
        <taxon>Bacteria</taxon>
        <taxon>Pseudomonadati</taxon>
        <taxon>Pseudomonadota</taxon>
        <taxon>Betaproteobacteria</taxon>
        <taxon>Burkholderiales</taxon>
        <taxon>Oxalobacteraceae</taxon>
        <taxon>Telluria group</taxon>
        <taxon>Massilia</taxon>
    </lineage>
</organism>
<dbReference type="EMBL" id="WHJH01000097">
    <property type="protein sequence ID" value="NHZ93818.1"/>
    <property type="molecule type" value="Genomic_DNA"/>
</dbReference>
<evidence type="ECO:0000256" key="2">
    <source>
        <dbReference type="SAM" id="SignalP"/>
    </source>
</evidence>
<dbReference type="InterPro" id="IPR050810">
    <property type="entry name" value="Bact_Secretion_Sys_Channel"/>
</dbReference>
<gene>
    <name evidence="4" type="ORF">F2P45_33175</name>
</gene>
<evidence type="ECO:0000313" key="4">
    <source>
        <dbReference type="EMBL" id="NHZ93818.1"/>
    </source>
</evidence>
<reference evidence="4 5" key="1">
    <citation type="submission" date="2019-10" db="EMBL/GenBank/DDBJ databases">
        <title>Taxonomy of Antarctic Massilia spp.: description of Massilia rubra sp. nov., Massilia aquatica sp. nov., Massilia mucilaginosa sp. nov., Massilia frigida sp. nov. isolated from streams, lakes and regoliths.</title>
        <authorList>
            <person name="Holochova P."/>
            <person name="Sedlacek I."/>
            <person name="Kralova S."/>
            <person name="Maslanova I."/>
            <person name="Busse H.-J."/>
            <person name="Stankova E."/>
            <person name="Vrbovska V."/>
            <person name="Kovarovic V."/>
            <person name="Bartak M."/>
            <person name="Svec P."/>
            <person name="Pantucek R."/>
        </authorList>
    </citation>
    <scope>NUCLEOTIDE SEQUENCE [LARGE SCALE GENOMIC DNA]</scope>
    <source>
        <strain evidence="4 5">CCM 8733</strain>
    </source>
</reference>
<feature type="domain" description="Type II/III secretion system secretin-like" evidence="3">
    <location>
        <begin position="277"/>
        <end position="410"/>
    </location>
</feature>
<evidence type="ECO:0000313" key="5">
    <source>
        <dbReference type="Proteomes" id="UP000609726"/>
    </source>
</evidence>
<dbReference type="PANTHER" id="PTHR30332:SF17">
    <property type="entry name" value="TYPE IV PILIATION SYSTEM PROTEIN DR_0774-RELATED"/>
    <property type="match status" value="1"/>
</dbReference>
<evidence type="ECO:0000256" key="1">
    <source>
        <dbReference type="RuleBase" id="RU004003"/>
    </source>
</evidence>
<protein>
    <submittedName>
        <fullName evidence="4">Type II secretory pathway protein</fullName>
    </submittedName>
</protein>
<evidence type="ECO:0000259" key="3">
    <source>
        <dbReference type="Pfam" id="PF00263"/>
    </source>
</evidence>
<comment type="similarity">
    <text evidence="1">Belongs to the bacterial secretin family.</text>
</comment>
<keyword evidence="2" id="KW-0732">Signal</keyword>
<name>A0ABX0P3A1_9BURK</name>